<dbReference type="EMBL" id="JAUSUQ010000010">
    <property type="protein sequence ID" value="MDQ0339943.1"/>
    <property type="molecule type" value="Genomic_DNA"/>
</dbReference>
<dbReference type="NCBIfam" id="NF009466">
    <property type="entry name" value="PRK12826.1-2"/>
    <property type="match status" value="1"/>
</dbReference>
<dbReference type="InterPro" id="IPR057326">
    <property type="entry name" value="KR_dom"/>
</dbReference>
<dbReference type="RefSeq" id="WP_307340709.1">
    <property type="nucleotide sequence ID" value="NZ_JAUSUQ010000010.1"/>
</dbReference>
<dbReference type="NCBIfam" id="NF005559">
    <property type="entry name" value="PRK07231.1"/>
    <property type="match status" value="1"/>
</dbReference>
<dbReference type="InterPro" id="IPR020904">
    <property type="entry name" value="Sc_DH/Rdtase_CS"/>
</dbReference>
<gene>
    <name evidence="4" type="ORF">J2S00_002738</name>
</gene>
<evidence type="ECO:0000259" key="3">
    <source>
        <dbReference type="SMART" id="SM00822"/>
    </source>
</evidence>
<evidence type="ECO:0000256" key="2">
    <source>
        <dbReference type="ARBA" id="ARBA00023002"/>
    </source>
</evidence>
<keyword evidence="5" id="KW-1185">Reference proteome</keyword>
<dbReference type="PRINTS" id="PR00081">
    <property type="entry name" value="GDHRDH"/>
</dbReference>
<comment type="caution">
    <text evidence="4">The sequence shown here is derived from an EMBL/GenBank/DDBJ whole genome shotgun (WGS) entry which is preliminary data.</text>
</comment>
<dbReference type="InterPro" id="IPR036291">
    <property type="entry name" value="NAD(P)-bd_dom_sf"/>
</dbReference>
<dbReference type="SMART" id="SM00822">
    <property type="entry name" value="PKS_KR"/>
    <property type="match status" value="1"/>
</dbReference>
<dbReference type="InterPro" id="IPR002347">
    <property type="entry name" value="SDR_fam"/>
</dbReference>
<keyword evidence="2" id="KW-0560">Oxidoreductase</keyword>
<proteinExistence type="inferred from homology"/>
<dbReference type="PROSITE" id="PS00061">
    <property type="entry name" value="ADH_SHORT"/>
    <property type="match status" value="1"/>
</dbReference>
<dbReference type="Pfam" id="PF13561">
    <property type="entry name" value="adh_short_C2"/>
    <property type="match status" value="1"/>
</dbReference>
<dbReference type="PANTHER" id="PTHR42760:SF133">
    <property type="entry name" value="3-OXOACYL-[ACYL-CARRIER-PROTEIN] REDUCTASE"/>
    <property type="match status" value="1"/>
</dbReference>
<evidence type="ECO:0000313" key="5">
    <source>
        <dbReference type="Proteomes" id="UP001232445"/>
    </source>
</evidence>
<dbReference type="Gene3D" id="3.40.50.720">
    <property type="entry name" value="NAD(P)-binding Rossmann-like Domain"/>
    <property type="match status" value="1"/>
</dbReference>
<dbReference type="Proteomes" id="UP001232445">
    <property type="component" value="Unassembled WGS sequence"/>
</dbReference>
<comment type="similarity">
    <text evidence="1">Belongs to the short-chain dehydrogenases/reductases (SDR) family.</text>
</comment>
<dbReference type="PANTHER" id="PTHR42760">
    <property type="entry name" value="SHORT-CHAIN DEHYDROGENASES/REDUCTASES FAMILY MEMBER"/>
    <property type="match status" value="1"/>
</dbReference>
<organism evidence="4 5">
    <name type="scientific">Caldalkalibacillus uzonensis</name>
    <dbReference type="NCBI Taxonomy" id="353224"/>
    <lineage>
        <taxon>Bacteria</taxon>
        <taxon>Bacillati</taxon>
        <taxon>Bacillota</taxon>
        <taxon>Bacilli</taxon>
        <taxon>Bacillales</taxon>
        <taxon>Bacillaceae</taxon>
        <taxon>Caldalkalibacillus</taxon>
    </lineage>
</organism>
<sequence>MSLPTFQLDGKIALVTGGSKGIGYGMAAALGHYGAKLAIASRGEQDRERAVQRLSEQGIEAKGYAVDVTSRQSVRELVDQVVADYGTIDILVNNAGMNIRKPLVEVEEEDWDKVVSTNLKGIFLVGQAVAQQMIKQKGGRIINISSIFGSVGASFQTSYAASKGGINQLTRVWADELAPHGITVNAIAPAYIRTPMTAAWMDDEERYQWIVEQTMLKRVGELHDLAGPVVFLASDASAYVTGQILHVDGGWTAR</sequence>
<name>A0ABU0CU37_9BACI</name>
<evidence type="ECO:0000256" key="1">
    <source>
        <dbReference type="ARBA" id="ARBA00006484"/>
    </source>
</evidence>
<dbReference type="SUPFAM" id="SSF51735">
    <property type="entry name" value="NAD(P)-binding Rossmann-fold domains"/>
    <property type="match status" value="1"/>
</dbReference>
<protein>
    <submittedName>
        <fullName evidence="4">NAD(P)-dependent dehydrogenase (Short-subunit alcohol dehydrogenase family)</fullName>
    </submittedName>
</protein>
<feature type="domain" description="Ketoreductase" evidence="3">
    <location>
        <begin position="11"/>
        <end position="190"/>
    </location>
</feature>
<accession>A0ABU0CU37</accession>
<reference evidence="4 5" key="1">
    <citation type="submission" date="2023-07" db="EMBL/GenBank/DDBJ databases">
        <title>Genomic Encyclopedia of Type Strains, Phase IV (KMG-IV): sequencing the most valuable type-strain genomes for metagenomic binning, comparative biology and taxonomic classification.</title>
        <authorList>
            <person name="Goeker M."/>
        </authorList>
    </citation>
    <scope>NUCLEOTIDE SEQUENCE [LARGE SCALE GENOMIC DNA]</scope>
    <source>
        <strain evidence="4 5">DSM 17740</strain>
    </source>
</reference>
<dbReference type="PRINTS" id="PR00080">
    <property type="entry name" value="SDRFAMILY"/>
</dbReference>
<evidence type="ECO:0000313" key="4">
    <source>
        <dbReference type="EMBL" id="MDQ0339943.1"/>
    </source>
</evidence>